<keyword evidence="2" id="KW-1185">Reference proteome</keyword>
<accession>A0A2T1NC33</accession>
<protein>
    <submittedName>
        <fullName evidence="1">Uncharacterized protein</fullName>
    </submittedName>
</protein>
<name>A0A2T1NC33_9FLAO</name>
<gene>
    <name evidence="1" type="ORF">C7H52_01660</name>
</gene>
<dbReference type="Proteomes" id="UP000238426">
    <property type="component" value="Unassembled WGS sequence"/>
</dbReference>
<comment type="caution">
    <text evidence="1">The sequence shown here is derived from an EMBL/GenBank/DDBJ whole genome shotgun (WGS) entry which is preliminary data.</text>
</comment>
<organism evidence="1 2">
    <name type="scientific">Aurantibacter aestuarii</name>
    <dbReference type="NCBI Taxonomy" id="1266046"/>
    <lineage>
        <taxon>Bacteria</taxon>
        <taxon>Pseudomonadati</taxon>
        <taxon>Bacteroidota</taxon>
        <taxon>Flavobacteriia</taxon>
        <taxon>Flavobacteriales</taxon>
        <taxon>Flavobacteriaceae</taxon>
        <taxon>Aurantibacter</taxon>
    </lineage>
</organism>
<evidence type="ECO:0000313" key="2">
    <source>
        <dbReference type="Proteomes" id="UP000238426"/>
    </source>
</evidence>
<sequence length="131" mass="15108">MKKLFLYTAFILLCYNCESYGKKVESGLVEVYYEDDVLKDKAQQIAKYLDDNEFTKDHITSFKIEKDSIYVVKMVVQEGAEKDASNDMAFLSIGYLLSLEVFNNEPINFQLCNNTFEVLKTIPVKSSEENN</sequence>
<dbReference type="AlphaFoldDB" id="A0A2T1NC33"/>
<dbReference type="EMBL" id="PXOQ01000007">
    <property type="protein sequence ID" value="PSG90003.1"/>
    <property type="molecule type" value="Genomic_DNA"/>
</dbReference>
<reference evidence="1 2" key="1">
    <citation type="submission" date="2018-03" db="EMBL/GenBank/DDBJ databases">
        <title>Mesoflavibacter sp. HG37 and Mesoflavibacter sp. HG96 sp.nov., two marine bacteria isolated from seawater of Western Pacific Ocean.</title>
        <authorList>
            <person name="Cheng H."/>
            <person name="Wu Y.-H."/>
            <person name="Guo L.-L."/>
            <person name="Xu X.-W."/>
        </authorList>
    </citation>
    <scope>NUCLEOTIDE SEQUENCE [LARGE SCALE GENOMIC DNA]</scope>
    <source>
        <strain evidence="1 2">KCTC 32269</strain>
    </source>
</reference>
<evidence type="ECO:0000313" key="1">
    <source>
        <dbReference type="EMBL" id="PSG90003.1"/>
    </source>
</evidence>
<proteinExistence type="predicted"/>
<dbReference type="OrthoDB" id="1425020at2"/>
<dbReference type="RefSeq" id="WP_106462146.1">
    <property type="nucleotide sequence ID" value="NZ_PXOQ01000007.1"/>
</dbReference>